<evidence type="ECO:0000313" key="5">
    <source>
        <dbReference type="Proteomes" id="UP000196320"/>
    </source>
</evidence>
<dbReference type="Proteomes" id="UP000196320">
    <property type="component" value="Unassembled WGS sequence"/>
</dbReference>
<keyword evidence="5" id="KW-1185">Reference proteome</keyword>
<evidence type="ECO:0008006" key="6">
    <source>
        <dbReference type="Google" id="ProtNLM"/>
    </source>
</evidence>
<dbReference type="OrthoDB" id="4985746at2"/>
<sequence length="724" mass="74123">MTAFSPRDGSRPRALRLLSRLAAVLIVGSVAIGGASPASAEDTTDPAEADAVVTMSLSTGMGAAVAPDGPLVSTVTLANSTEAQLSAGTVEVELNRTALPDGTALDKWFDAGTAAGAFEPLASEPTPLVSDGDSADISVMVDATDLGDLKPGVYPVSAQLTGAKTTDADGAAIDWNLTASTVIVVTKADQQTVGVLVPITATPENGSLLTVDELATLTAPDGALSGQLDAVLGTTAILGVDPSIPTAIRMLGTRAPQSAIDWLDRLERLSNSFFMLQFADADPATQVHAGQKTLLGPPDLTPLLLDEDFPAATPSPAPTPTTTTTTTEDPEPTLPDSSDLGAIFGAQTDILWPRDDVNDADLDAFNAQDPVFTILPSTSVDGVSSARSKAGEHDLLVTDAAASARLSAAAELTDPAAIDRELAAAAGQLFYAAQGSDTVLVGLDRSETRSPVALRELLSTFASPTVNLAALRGSRAASATVSAEPDLSRATSLTAMLADGKRLVAFSSVLEEPAVLLVPERIRIMRTIGVGVEDESFSAAVAAQATSVQTTLDSVSIVQPKPVQLFTAAAPLPVWVRNDLPWPVNVSLNSSPSSPRLDIQPVTEVAALAATSTRVDVPIEARVASGDVQVGFRLYSPTGVPIGSPEVADVTLRAEWEGIGLGILGGLIGLLLVFGIVRTVLRKRRAQTDAVGADAADAGPASATDAASASTPANQPAPAKETDE</sequence>
<feature type="region of interest" description="Disordered" evidence="1">
    <location>
        <begin position="689"/>
        <end position="724"/>
    </location>
</feature>
<dbReference type="EMBL" id="FUKO01000047">
    <property type="protein sequence ID" value="SJN46914.1"/>
    <property type="molecule type" value="Genomic_DNA"/>
</dbReference>
<accession>A0A1R4KS80</accession>
<evidence type="ECO:0000313" key="4">
    <source>
        <dbReference type="EMBL" id="SJN46914.1"/>
    </source>
</evidence>
<keyword evidence="2" id="KW-0812">Transmembrane</keyword>
<feature type="transmembrane region" description="Helical" evidence="2">
    <location>
        <begin position="658"/>
        <end position="677"/>
    </location>
</feature>
<evidence type="ECO:0000256" key="2">
    <source>
        <dbReference type="SAM" id="Phobius"/>
    </source>
</evidence>
<keyword evidence="2" id="KW-1133">Transmembrane helix</keyword>
<protein>
    <recommendedName>
        <fullName evidence="6">Secreted protein</fullName>
    </recommendedName>
</protein>
<keyword evidence="3" id="KW-0732">Signal</keyword>
<organism evidence="4 5">
    <name type="scientific">Microbacterium esteraromaticum</name>
    <dbReference type="NCBI Taxonomy" id="57043"/>
    <lineage>
        <taxon>Bacteria</taxon>
        <taxon>Bacillati</taxon>
        <taxon>Actinomycetota</taxon>
        <taxon>Actinomycetes</taxon>
        <taxon>Micrococcales</taxon>
        <taxon>Microbacteriaceae</taxon>
        <taxon>Microbacterium</taxon>
    </lineage>
</organism>
<name>A0A1R4KS80_9MICO</name>
<keyword evidence="2" id="KW-0472">Membrane</keyword>
<dbReference type="AlphaFoldDB" id="A0A1R4KS80"/>
<feature type="signal peptide" evidence="3">
    <location>
        <begin position="1"/>
        <end position="40"/>
    </location>
</feature>
<feature type="compositionally biased region" description="Low complexity" evidence="1">
    <location>
        <begin position="689"/>
        <end position="713"/>
    </location>
</feature>
<feature type="region of interest" description="Disordered" evidence="1">
    <location>
        <begin position="307"/>
        <end position="340"/>
    </location>
</feature>
<proteinExistence type="predicted"/>
<dbReference type="RefSeq" id="WP_087133110.1">
    <property type="nucleotide sequence ID" value="NZ_FUKO01000047.1"/>
</dbReference>
<evidence type="ECO:0000256" key="3">
    <source>
        <dbReference type="SAM" id="SignalP"/>
    </source>
</evidence>
<evidence type="ECO:0000256" key="1">
    <source>
        <dbReference type="SAM" id="MobiDB-lite"/>
    </source>
</evidence>
<gene>
    <name evidence="4" type="ORF">FM104_15480</name>
</gene>
<dbReference type="Pfam" id="PF19516">
    <property type="entry name" value="DUF6049"/>
    <property type="match status" value="1"/>
</dbReference>
<feature type="chain" id="PRO_5012322800" description="Secreted protein" evidence="3">
    <location>
        <begin position="41"/>
        <end position="724"/>
    </location>
</feature>
<reference evidence="4 5" key="1">
    <citation type="submission" date="2017-02" db="EMBL/GenBank/DDBJ databases">
        <authorList>
            <person name="Peterson S.W."/>
        </authorList>
    </citation>
    <scope>NUCLEOTIDE SEQUENCE [LARGE SCALE GENOMIC DNA]</scope>
    <source>
        <strain evidence="4 5">B Mb 05.01</strain>
    </source>
</reference>
<dbReference type="InterPro" id="IPR046112">
    <property type="entry name" value="DUF6049"/>
</dbReference>